<name>A0ABN9PYV0_9DINO</name>
<reference evidence="2" key="1">
    <citation type="submission" date="2023-10" db="EMBL/GenBank/DDBJ databases">
        <authorList>
            <person name="Chen Y."/>
            <person name="Shah S."/>
            <person name="Dougan E. K."/>
            <person name="Thang M."/>
            <person name="Chan C."/>
        </authorList>
    </citation>
    <scope>NUCLEOTIDE SEQUENCE [LARGE SCALE GENOMIC DNA]</scope>
</reference>
<proteinExistence type="predicted"/>
<evidence type="ECO:0000313" key="2">
    <source>
        <dbReference type="EMBL" id="CAK0798507.1"/>
    </source>
</evidence>
<evidence type="ECO:0000313" key="3">
    <source>
        <dbReference type="Proteomes" id="UP001189429"/>
    </source>
</evidence>
<keyword evidence="3" id="KW-1185">Reference proteome</keyword>
<dbReference type="Proteomes" id="UP001189429">
    <property type="component" value="Unassembled WGS sequence"/>
</dbReference>
<protein>
    <submittedName>
        <fullName evidence="2">Uncharacterized protein</fullName>
    </submittedName>
</protein>
<feature type="compositionally biased region" description="Gly residues" evidence="1">
    <location>
        <begin position="198"/>
        <end position="207"/>
    </location>
</feature>
<feature type="compositionally biased region" description="Low complexity" evidence="1">
    <location>
        <begin position="180"/>
        <end position="190"/>
    </location>
</feature>
<feature type="region of interest" description="Disordered" evidence="1">
    <location>
        <begin position="159"/>
        <end position="207"/>
    </location>
</feature>
<comment type="caution">
    <text evidence="2">The sequence shown here is derived from an EMBL/GenBank/DDBJ whole genome shotgun (WGS) entry which is preliminary data.</text>
</comment>
<accession>A0ABN9PYV0</accession>
<dbReference type="EMBL" id="CAUYUJ010001958">
    <property type="protein sequence ID" value="CAK0798507.1"/>
    <property type="molecule type" value="Genomic_DNA"/>
</dbReference>
<gene>
    <name evidence="2" type="ORF">PCOR1329_LOCUS7230</name>
</gene>
<evidence type="ECO:0000256" key="1">
    <source>
        <dbReference type="SAM" id="MobiDB-lite"/>
    </source>
</evidence>
<organism evidence="2 3">
    <name type="scientific">Prorocentrum cordatum</name>
    <dbReference type="NCBI Taxonomy" id="2364126"/>
    <lineage>
        <taxon>Eukaryota</taxon>
        <taxon>Sar</taxon>
        <taxon>Alveolata</taxon>
        <taxon>Dinophyceae</taxon>
        <taxon>Prorocentrales</taxon>
        <taxon>Prorocentraceae</taxon>
        <taxon>Prorocentrum</taxon>
    </lineage>
</organism>
<feature type="non-terminal residue" evidence="2">
    <location>
        <position position="207"/>
    </location>
</feature>
<sequence>MPVGMLPFSLSTSHWTILRGRHAHDARGRGLPWRGRQDLAGSDGAVLAQEASAHSLVDVRREALHVQVVPAGLPADPSGHVGRRRACARPTWGPEEFANLISTGALIPCGMLPFTLATSHWASATLDIRTRPATSLAPGGDGKILVDTSRGDVPPNASAVMPSGKPLIHSLSEGPGGPPGACAARGTAAAPLPPPFGPRGGSSAGGA</sequence>